<protein>
    <submittedName>
        <fullName evidence="4">Methyltransferase like 24</fullName>
    </submittedName>
</protein>
<feature type="signal peptide" evidence="2">
    <location>
        <begin position="1"/>
        <end position="32"/>
    </location>
</feature>
<organism evidence="4 5">
    <name type="scientific">Bos indicus x Bos taurus</name>
    <name type="common">Hybrid cattle</name>
    <dbReference type="NCBI Taxonomy" id="30522"/>
    <lineage>
        <taxon>Eukaryota</taxon>
        <taxon>Metazoa</taxon>
        <taxon>Chordata</taxon>
        <taxon>Craniata</taxon>
        <taxon>Vertebrata</taxon>
        <taxon>Euteleostomi</taxon>
        <taxon>Mammalia</taxon>
        <taxon>Eutheria</taxon>
        <taxon>Laurasiatheria</taxon>
        <taxon>Artiodactyla</taxon>
        <taxon>Ruminantia</taxon>
        <taxon>Pecora</taxon>
        <taxon>Bovidae</taxon>
        <taxon>Bovinae</taxon>
        <taxon>Bos</taxon>
    </lineage>
</organism>
<sequence length="389" mass="43941">MARERLPGRGCCALRRCLLAAALLLGLRLCAELQRAGPQPPALSPPPGQAPRPPGSHLQPAPGQLRGASRRQVTYVRSGRRAPAGGSRSGTPEPGCCALRGRPRLKGPRWQIDLQPWAGPARSLDEEALRFLRYISTIQIECDHMSTDSLATDSSPTKKPWPVCLDDRFGLVHQIRDKQCRLYSLGLGSDDTHFEVGMASNGCEVHRFDPSVKSAHVLESERLWFHRLSIDWRDPHPAVAAQKPYGNTRKLGAILNEFGHHKEHASRSYVVPDKRKPRFWPAADKIDVLKADLESAEWKVLENLILEDVLEQIGQLIFEIHLHWPGFEVSGSDSSVVRFWYSLLKELELQDFRLFHSYKDLSKPQLFLKKDIFNASSCYTLGWVNTRWK</sequence>
<feature type="domain" description="Methyltransferase" evidence="3">
    <location>
        <begin position="173"/>
        <end position="321"/>
    </location>
</feature>
<proteinExistence type="predicted"/>
<feature type="region of interest" description="Disordered" evidence="1">
    <location>
        <begin position="36"/>
        <end position="98"/>
    </location>
</feature>
<evidence type="ECO:0000259" key="3">
    <source>
        <dbReference type="Pfam" id="PF13383"/>
    </source>
</evidence>
<keyword evidence="2" id="KW-0732">Signal</keyword>
<gene>
    <name evidence="4" type="primary">METTL24</name>
</gene>
<dbReference type="Ensembl" id="ENSBIXT00005011913.1">
    <property type="protein sequence ID" value="ENSBIXP00005002599.1"/>
    <property type="gene ID" value="ENSBIXG00005008932.1"/>
</dbReference>
<feature type="chain" id="PRO_5021381971" evidence="2">
    <location>
        <begin position="33"/>
        <end position="389"/>
    </location>
</feature>
<name>A0A4W2FB50_BOBOX</name>
<dbReference type="AlphaFoldDB" id="A0A4W2FB50"/>
<reference evidence="4" key="2">
    <citation type="submission" date="2025-08" db="UniProtKB">
        <authorList>
            <consortium name="Ensembl"/>
        </authorList>
    </citation>
    <scope>IDENTIFICATION</scope>
</reference>
<dbReference type="InterPro" id="IPR025714">
    <property type="entry name" value="Methyltranfer_dom"/>
</dbReference>
<dbReference type="PANTHER" id="PTHR32026">
    <property type="entry name" value="METHYLTRANSFERASE-LIKE PROTEIN 24"/>
    <property type="match status" value="1"/>
</dbReference>
<feature type="compositionally biased region" description="Low complexity" evidence="1">
    <location>
        <begin position="81"/>
        <end position="90"/>
    </location>
</feature>
<dbReference type="Pfam" id="PF13383">
    <property type="entry name" value="Methyltransf_22"/>
    <property type="match status" value="1"/>
</dbReference>
<evidence type="ECO:0000313" key="4">
    <source>
        <dbReference type="Ensembl" id="ENSBIXP00005002599.1"/>
    </source>
</evidence>
<accession>A0A4W2FB50</accession>
<dbReference type="PANTHER" id="PTHR32026:SF10">
    <property type="entry name" value="METHYLTRANSFERASE-LIKE PROTEIN 24-RELATED"/>
    <property type="match status" value="1"/>
</dbReference>
<dbReference type="InterPro" id="IPR026913">
    <property type="entry name" value="METTL24"/>
</dbReference>
<dbReference type="GeneTree" id="ENSGT00390000002881"/>
<reference evidence="4 5" key="1">
    <citation type="submission" date="2018-11" db="EMBL/GenBank/DDBJ databases">
        <title>Haplotype-resolved cattle genomes.</title>
        <authorList>
            <person name="Low W.Y."/>
            <person name="Tearle R."/>
            <person name="Bickhart D.M."/>
            <person name="Rosen B.D."/>
            <person name="Koren S."/>
            <person name="Rhie A."/>
            <person name="Hiendleder S."/>
            <person name="Phillippy A.M."/>
            <person name="Smith T.P.L."/>
            <person name="Williams J.L."/>
        </authorList>
    </citation>
    <scope>NUCLEOTIDE SEQUENCE [LARGE SCALE GENOMIC DNA]</scope>
</reference>
<evidence type="ECO:0000313" key="5">
    <source>
        <dbReference type="Proteomes" id="UP000429181"/>
    </source>
</evidence>
<feature type="compositionally biased region" description="Pro residues" evidence="1">
    <location>
        <begin position="38"/>
        <end position="54"/>
    </location>
</feature>
<evidence type="ECO:0000256" key="2">
    <source>
        <dbReference type="SAM" id="SignalP"/>
    </source>
</evidence>
<dbReference type="Proteomes" id="UP000429181">
    <property type="component" value="Chromosome 9"/>
</dbReference>
<evidence type="ECO:0000256" key="1">
    <source>
        <dbReference type="SAM" id="MobiDB-lite"/>
    </source>
</evidence>